<name>A0A1I7U7W0_9PELO</name>
<evidence type="ECO:0000313" key="2">
    <source>
        <dbReference type="Proteomes" id="UP000095282"/>
    </source>
</evidence>
<dbReference type="Proteomes" id="UP000095282">
    <property type="component" value="Unplaced"/>
</dbReference>
<keyword evidence="2" id="KW-1185">Reference proteome</keyword>
<accession>A0A1I7U7W0</accession>
<evidence type="ECO:0000256" key="1">
    <source>
        <dbReference type="SAM" id="MobiDB-lite"/>
    </source>
</evidence>
<organism evidence="2 3">
    <name type="scientific">Caenorhabditis tropicalis</name>
    <dbReference type="NCBI Taxonomy" id="1561998"/>
    <lineage>
        <taxon>Eukaryota</taxon>
        <taxon>Metazoa</taxon>
        <taxon>Ecdysozoa</taxon>
        <taxon>Nematoda</taxon>
        <taxon>Chromadorea</taxon>
        <taxon>Rhabditida</taxon>
        <taxon>Rhabditina</taxon>
        <taxon>Rhabditomorpha</taxon>
        <taxon>Rhabditoidea</taxon>
        <taxon>Rhabditidae</taxon>
        <taxon>Peloderinae</taxon>
        <taxon>Caenorhabditis</taxon>
    </lineage>
</organism>
<proteinExistence type="predicted"/>
<dbReference type="AlphaFoldDB" id="A0A1I7U7W0"/>
<protein>
    <submittedName>
        <fullName evidence="3">Uncharacterized protein</fullName>
    </submittedName>
</protein>
<reference evidence="3" key="1">
    <citation type="submission" date="2016-11" db="UniProtKB">
        <authorList>
            <consortium name="WormBaseParasite"/>
        </authorList>
    </citation>
    <scope>IDENTIFICATION</scope>
</reference>
<feature type="compositionally biased region" description="Basic and acidic residues" evidence="1">
    <location>
        <begin position="40"/>
        <end position="56"/>
    </location>
</feature>
<feature type="compositionally biased region" description="Basic residues" evidence="1">
    <location>
        <begin position="68"/>
        <end position="79"/>
    </location>
</feature>
<feature type="region of interest" description="Disordered" evidence="1">
    <location>
        <begin position="40"/>
        <end position="88"/>
    </location>
</feature>
<dbReference type="WBParaSite" id="Csp11.Scaffold629.g15747.t1">
    <property type="protein sequence ID" value="Csp11.Scaffold629.g15747.t1"/>
    <property type="gene ID" value="Csp11.Scaffold629.g15747"/>
</dbReference>
<evidence type="ECO:0000313" key="3">
    <source>
        <dbReference type="WBParaSite" id="Csp11.Scaffold629.g15747.t1"/>
    </source>
</evidence>
<sequence length="88" mass="10393">MTHIIVLIQKTLELVDVILYFLSKSDYLLFLFLFRTSREDGGKEEGREEEPKRENTFKSLAPPTSSLRRLHPLKKRKRVGSFEETRLL</sequence>